<name>A0ABQ0DN33_9EUKA</name>
<gene>
    <name evidence="2" type="ORF">ENUP19_0182G0003</name>
</gene>
<evidence type="ECO:0000313" key="3">
    <source>
        <dbReference type="Proteomes" id="UP001628156"/>
    </source>
</evidence>
<dbReference type="EMBL" id="BAAFRS010000182">
    <property type="protein sequence ID" value="GAB1224262.1"/>
    <property type="molecule type" value="Genomic_DNA"/>
</dbReference>
<sequence>MLIFYIILLSICINTNAYDCIQSGNTFNAGFNNKTDTQCESTYNECSYYFTSNFTYSSTKAMNCKSTDFNGNFTMKSLNEYWNAKTFTIQKHSQITLNGKFHTRKEFNIGTNSTIIWNGYVSFQRLITFETTPSLNQPQLVIWNSKHDTSLQTNQIIDRTI</sequence>
<keyword evidence="3" id="KW-1185">Reference proteome</keyword>
<proteinExistence type="predicted"/>
<keyword evidence="1" id="KW-0732">Signal</keyword>
<evidence type="ECO:0008006" key="4">
    <source>
        <dbReference type="Google" id="ProtNLM"/>
    </source>
</evidence>
<feature type="signal peptide" evidence="1">
    <location>
        <begin position="1"/>
        <end position="17"/>
    </location>
</feature>
<evidence type="ECO:0000256" key="1">
    <source>
        <dbReference type="SAM" id="SignalP"/>
    </source>
</evidence>
<feature type="chain" id="PRO_5045825862" description="Protein kinase domain containing protein" evidence="1">
    <location>
        <begin position="18"/>
        <end position="161"/>
    </location>
</feature>
<dbReference type="Proteomes" id="UP001628156">
    <property type="component" value="Unassembled WGS sequence"/>
</dbReference>
<comment type="caution">
    <text evidence="2">The sequence shown here is derived from an EMBL/GenBank/DDBJ whole genome shotgun (WGS) entry which is preliminary data.</text>
</comment>
<organism evidence="2 3">
    <name type="scientific">Entamoeba nuttalli</name>
    <dbReference type="NCBI Taxonomy" id="412467"/>
    <lineage>
        <taxon>Eukaryota</taxon>
        <taxon>Amoebozoa</taxon>
        <taxon>Evosea</taxon>
        <taxon>Archamoebae</taxon>
        <taxon>Mastigamoebida</taxon>
        <taxon>Entamoebidae</taxon>
        <taxon>Entamoeba</taxon>
    </lineage>
</organism>
<protein>
    <recommendedName>
        <fullName evidence="4">Protein kinase domain containing protein</fullName>
    </recommendedName>
</protein>
<reference evidence="2 3" key="1">
    <citation type="journal article" date="2019" name="PLoS Negl. Trop. Dis.">
        <title>Whole genome sequencing of Entamoeba nuttalli reveals mammalian host-related molecular signatures and a novel octapeptide-repeat surface protein.</title>
        <authorList>
            <person name="Tanaka M."/>
            <person name="Makiuchi T."/>
            <person name="Komiyama T."/>
            <person name="Shiina T."/>
            <person name="Osaki K."/>
            <person name="Tachibana H."/>
        </authorList>
    </citation>
    <scope>NUCLEOTIDE SEQUENCE [LARGE SCALE GENOMIC DNA]</scope>
    <source>
        <strain evidence="2 3">P19-061405</strain>
    </source>
</reference>
<accession>A0ABQ0DN33</accession>
<evidence type="ECO:0000313" key="2">
    <source>
        <dbReference type="EMBL" id="GAB1224262.1"/>
    </source>
</evidence>